<accession>A0ABU2B9T6</accession>
<keyword evidence="4" id="KW-0732">Signal</keyword>
<dbReference type="InterPro" id="IPR043595">
    <property type="entry name" value="FaeB/C/D"/>
</dbReference>
<evidence type="ECO:0000256" key="5">
    <source>
        <dbReference type="ARBA" id="ARBA00022801"/>
    </source>
</evidence>
<dbReference type="PANTHER" id="PTHR38050">
    <property type="match status" value="1"/>
</dbReference>
<keyword evidence="2" id="KW-0964">Secreted</keyword>
<name>A0ABU2B9T6_9CORY</name>
<protein>
    <submittedName>
        <fullName evidence="8">Polyhydroxybutyrate depolymerase</fullName>
    </submittedName>
</protein>
<organism evidence="8 9">
    <name type="scientific">Corynebacterium felinum</name>
    <dbReference type="NCBI Taxonomy" id="131318"/>
    <lineage>
        <taxon>Bacteria</taxon>
        <taxon>Bacillati</taxon>
        <taxon>Actinomycetota</taxon>
        <taxon>Actinomycetes</taxon>
        <taxon>Mycobacteriales</taxon>
        <taxon>Corynebacteriaceae</taxon>
        <taxon>Corynebacterium</taxon>
    </lineage>
</organism>
<evidence type="ECO:0000256" key="6">
    <source>
        <dbReference type="ARBA" id="ARBA00023277"/>
    </source>
</evidence>
<dbReference type="Gene3D" id="3.40.50.1820">
    <property type="entry name" value="alpha/beta hydrolase"/>
    <property type="match status" value="1"/>
</dbReference>
<evidence type="ECO:0000256" key="2">
    <source>
        <dbReference type="ARBA" id="ARBA00022525"/>
    </source>
</evidence>
<dbReference type="SUPFAM" id="SSF53474">
    <property type="entry name" value="alpha/beta-Hydrolases"/>
    <property type="match status" value="1"/>
</dbReference>
<dbReference type="InterPro" id="IPR010126">
    <property type="entry name" value="Esterase_phb"/>
</dbReference>
<dbReference type="PANTHER" id="PTHR38050:SF2">
    <property type="entry name" value="FERULOYL ESTERASE C-RELATED"/>
    <property type="match status" value="1"/>
</dbReference>
<gene>
    <name evidence="8" type="ORF">J2S37_001953</name>
</gene>
<evidence type="ECO:0000313" key="8">
    <source>
        <dbReference type="EMBL" id="MDR7355415.1"/>
    </source>
</evidence>
<dbReference type="EMBL" id="JAVDYF010000001">
    <property type="protein sequence ID" value="MDR7355415.1"/>
    <property type="molecule type" value="Genomic_DNA"/>
</dbReference>
<dbReference type="RefSeq" id="WP_277105436.1">
    <property type="nucleotide sequence ID" value="NZ_BAAAJS010000078.1"/>
</dbReference>
<dbReference type="Pfam" id="PF10503">
    <property type="entry name" value="Esterase_PHB"/>
    <property type="match status" value="1"/>
</dbReference>
<evidence type="ECO:0000313" key="9">
    <source>
        <dbReference type="Proteomes" id="UP001183619"/>
    </source>
</evidence>
<sequence>MNSRFQIFRARSVVLSVLFGALLGVGLIAPLHIADRPPLAEAMNLTSANTSDAPQVEELPAPALASVEVRDAIFAHNPARYGDDGSFNPHPRVAPGQTASIDTVSDDGVARRYILHVGANYSPAHPMPVLFAFHGWKVSPEDFLQDSRFSETPAWNDAIVVYPEGLAGAWEGAPYAVGGEGADFRFVRKIVDEVDREYRIDRNRVYAAGMSNGGGLATAVGCRMPEVFAAVAAVSAAYYFPTLGGCIGAPMPGLYIHSTGDSVINYGGGIRHGAAYYPARVASDFQAMRNGCRVFDTHVSGFPGGERFVYQGCRAETQHIRVDNRPHVWNVDPVVPHEVWGFLSRHSK</sequence>
<keyword evidence="7" id="KW-0624">Polysaccharide degradation</keyword>
<keyword evidence="3" id="KW-0858">Xylan degradation</keyword>
<reference evidence="8 9" key="1">
    <citation type="submission" date="2023-07" db="EMBL/GenBank/DDBJ databases">
        <title>Sequencing the genomes of 1000 actinobacteria strains.</title>
        <authorList>
            <person name="Klenk H.-P."/>
        </authorList>
    </citation>
    <scope>NUCLEOTIDE SEQUENCE [LARGE SCALE GENOMIC DNA]</scope>
    <source>
        <strain evidence="8 9">DSM 44508</strain>
    </source>
</reference>
<evidence type="ECO:0000256" key="7">
    <source>
        <dbReference type="ARBA" id="ARBA00023326"/>
    </source>
</evidence>
<keyword evidence="5" id="KW-0378">Hydrolase</keyword>
<evidence type="ECO:0000256" key="4">
    <source>
        <dbReference type="ARBA" id="ARBA00022729"/>
    </source>
</evidence>
<comment type="subcellular location">
    <subcellularLocation>
        <location evidence="1">Secreted</location>
    </subcellularLocation>
</comment>
<keyword evidence="9" id="KW-1185">Reference proteome</keyword>
<comment type="caution">
    <text evidence="8">The sequence shown here is derived from an EMBL/GenBank/DDBJ whole genome shotgun (WGS) entry which is preliminary data.</text>
</comment>
<evidence type="ECO:0000256" key="3">
    <source>
        <dbReference type="ARBA" id="ARBA00022651"/>
    </source>
</evidence>
<dbReference type="Proteomes" id="UP001183619">
    <property type="component" value="Unassembled WGS sequence"/>
</dbReference>
<keyword evidence="6" id="KW-0119">Carbohydrate metabolism</keyword>
<evidence type="ECO:0000256" key="1">
    <source>
        <dbReference type="ARBA" id="ARBA00004613"/>
    </source>
</evidence>
<proteinExistence type="predicted"/>
<dbReference type="InterPro" id="IPR029058">
    <property type="entry name" value="AB_hydrolase_fold"/>
</dbReference>